<reference evidence="1 2" key="1">
    <citation type="submission" date="2024-02" db="EMBL/GenBank/DDBJ databases">
        <authorList>
            <person name="Vignale AGUSTIN F."/>
            <person name="Sosa J E."/>
            <person name="Modenutti C."/>
        </authorList>
    </citation>
    <scope>NUCLEOTIDE SEQUENCE [LARGE SCALE GENOMIC DNA]</scope>
</reference>
<gene>
    <name evidence="1" type="ORF">ILEXP_LOCUS53984</name>
</gene>
<dbReference type="AlphaFoldDB" id="A0ABC8URJ2"/>
<protein>
    <submittedName>
        <fullName evidence="1">Uncharacterized protein</fullName>
    </submittedName>
</protein>
<proteinExistence type="predicted"/>
<keyword evidence="2" id="KW-1185">Reference proteome</keyword>
<organism evidence="1 2">
    <name type="scientific">Ilex paraguariensis</name>
    <name type="common">yerba mate</name>
    <dbReference type="NCBI Taxonomy" id="185542"/>
    <lineage>
        <taxon>Eukaryota</taxon>
        <taxon>Viridiplantae</taxon>
        <taxon>Streptophyta</taxon>
        <taxon>Embryophyta</taxon>
        <taxon>Tracheophyta</taxon>
        <taxon>Spermatophyta</taxon>
        <taxon>Magnoliopsida</taxon>
        <taxon>eudicotyledons</taxon>
        <taxon>Gunneridae</taxon>
        <taxon>Pentapetalae</taxon>
        <taxon>asterids</taxon>
        <taxon>campanulids</taxon>
        <taxon>Aquifoliales</taxon>
        <taxon>Aquifoliaceae</taxon>
        <taxon>Ilex</taxon>
    </lineage>
</organism>
<sequence length="101" mass="11890">MVTENHSMLKKVSHDNSPTKIAWEQGSKCRVDSSETSETFRIFNTPKRNIACIPKFQSFRSKRYCVGPFQSKQYRFDKTFDTDIDYTQKFQIFSEITCTQV</sequence>
<dbReference type="Proteomes" id="UP001642360">
    <property type="component" value="Unassembled WGS sequence"/>
</dbReference>
<evidence type="ECO:0000313" key="1">
    <source>
        <dbReference type="EMBL" id="CAK9183695.1"/>
    </source>
</evidence>
<accession>A0ABC8URJ2</accession>
<comment type="caution">
    <text evidence="1">The sequence shown here is derived from an EMBL/GenBank/DDBJ whole genome shotgun (WGS) entry which is preliminary data.</text>
</comment>
<evidence type="ECO:0000313" key="2">
    <source>
        <dbReference type="Proteomes" id="UP001642360"/>
    </source>
</evidence>
<dbReference type="EMBL" id="CAUOFW020008725">
    <property type="protein sequence ID" value="CAK9183695.1"/>
    <property type="molecule type" value="Genomic_DNA"/>
</dbReference>
<name>A0ABC8URJ2_9AQUA</name>